<keyword evidence="2" id="KW-1185">Reference proteome</keyword>
<name>A0A9Q1KA30_9CARY</name>
<dbReference type="Proteomes" id="UP001153076">
    <property type="component" value="Unassembled WGS sequence"/>
</dbReference>
<comment type="caution">
    <text evidence="1">The sequence shown here is derived from an EMBL/GenBank/DDBJ whole genome shotgun (WGS) entry which is preliminary data.</text>
</comment>
<gene>
    <name evidence="1" type="ORF">Cgig2_009225</name>
</gene>
<dbReference type="AlphaFoldDB" id="A0A9Q1KA30"/>
<evidence type="ECO:0000313" key="1">
    <source>
        <dbReference type="EMBL" id="KAJ8439082.1"/>
    </source>
</evidence>
<sequence length="267" mass="29641">MGTGIFPERGSGDGDGVNFHPVPIPIPVQGFIYVPIPIPIPIADRDLSPMRGGAPMGTGISRPIAIPIHGPATCICKLQQAKTGLEQPFEIKFNTTCFWVKAYDVPVMRQTKKFVEFLVSQVGTFVDYEDVSITWLRASALKSQHHNVESKLEEEKKLFLSFRNKGANKVRLKLNYKETSLTKEKGESNDNTKQNNPVNMLIDDTMAMFFVNARGRVGKVYLAGVQQGLWFSSPIIKESRTCKKDLQTAKESGLLLLAVEGDCLQLI</sequence>
<protein>
    <submittedName>
        <fullName evidence="1">Uncharacterized protein</fullName>
    </submittedName>
</protein>
<reference evidence="1" key="1">
    <citation type="submission" date="2022-04" db="EMBL/GenBank/DDBJ databases">
        <title>Carnegiea gigantea Genome sequencing and assembly v2.</title>
        <authorList>
            <person name="Copetti D."/>
            <person name="Sanderson M.J."/>
            <person name="Burquez A."/>
            <person name="Wojciechowski M.F."/>
        </authorList>
    </citation>
    <scope>NUCLEOTIDE SEQUENCE</scope>
    <source>
        <strain evidence="1">SGP5-SGP5p</strain>
        <tissue evidence="1">Aerial part</tissue>
    </source>
</reference>
<accession>A0A9Q1KA30</accession>
<proteinExistence type="predicted"/>
<dbReference type="EMBL" id="JAKOGI010000230">
    <property type="protein sequence ID" value="KAJ8439082.1"/>
    <property type="molecule type" value="Genomic_DNA"/>
</dbReference>
<organism evidence="1 2">
    <name type="scientific">Carnegiea gigantea</name>
    <dbReference type="NCBI Taxonomy" id="171969"/>
    <lineage>
        <taxon>Eukaryota</taxon>
        <taxon>Viridiplantae</taxon>
        <taxon>Streptophyta</taxon>
        <taxon>Embryophyta</taxon>
        <taxon>Tracheophyta</taxon>
        <taxon>Spermatophyta</taxon>
        <taxon>Magnoliopsida</taxon>
        <taxon>eudicotyledons</taxon>
        <taxon>Gunneridae</taxon>
        <taxon>Pentapetalae</taxon>
        <taxon>Caryophyllales</taxon>
        <taxon>Cactineae</taxon>
        <taxon>Cactaceae</taxon>
        <taxon>Cactoideae</taxon>
        <taxon>Echinocereeae</taxon>
        <taxon>Carnegiea</taxon>
    </lineage>
</organism>
<evidence type="ECO:0000313" key="2">
    <source>
        <dbReference type="Proteomes" id="UP001153076"/>
    </source>
</evidence>